<feature type="transmembrane region" description="Helical" evidence="12">
    <location>
        <begin position="184"/>
        <end position="201"/>
    </location>
</feature>
<dbReference type="OMA" id="QNCVQRF"/>
<feature type="transmembrane region" description="Helical" evidence="12">
    <location>
        <begin position="295"/>
        <end position="320"/>
    </location>
</feature>
<dbReference type="InParanoid" id="D6WEL3"/>
<feature type="transmembrane region" description="Helical" evidence="12">
    <location>
        <begin position="79"/>
        <end position="103"/>
    </location>
</feature>
<evidence type="ECO:0000256" key="4">
    <source>
        <dbReference type="ARBA" id="ARBA00022475"/>
    </source>
</evidence>
<sequence length="548" mass="60271">MHFSWYDYILFGMMLTISTLVGVYFGFFGSKKSTANEYLLGDKTMKPFIITISLIASHISGTTLLGLPADAYRFGGTFLLSGISMIFVVIATIYIYLPVFYNLHITTLYEYLEMRFDNRTKKLVSFLYIMYSFLILPLIIYAASLAVSTATGLRMTIIVPLVCGTCIFYTSIGGFKAVIWSDTFLCIITQTSVLIVFILGIKSVGGFSEIWRRALDSERLDLFNFEFDATKRHSFWTIVIGVSFIWFNFGSTVIFYGFGVVLIKAICVSLGLVIYANYHGCDPFTTKKVASNDQLVPYFVMEVAKSAPGLAGVFIAGIMSSGLSGLSANLNCLAGTIYVDFLAQFFPNISEKNKCRILKVIVVVAGLVCLGMTFLVQFLGGIVPLTITFQAIANGPVLGIFTLGLCVPRAGAKAAFYGAIIGLVAISTIVVPARYYQSQGLIDDFPKPVSTNSCTNYNQTLVLPSDNSVPNEPFILFRISYFFYTLIGSVVTLVVGLLISYTTSDVATVDEKLITPLARFLLPKNRKAKLAKYQSVEAALKSLKNNNL</sequence>
<dbReference type="PROSITE" id="PS50283">
    <property type="entry name" value="NA_SOLUT_SYMP_3"/>
    <property type="match status" value="1"/>
</dbReference>
<feature type="transmembrane region" description="Helical" evidence="12">
    <location>
        <begin position="253"/>
        <end position="275"/>
    </location>
</feature>
<feature type="transmembrane region" description="Helical" evidence="12">
    <location>
        <begin position="48"/>
        <end position="67"/>
    </location>
</feature>
<dbReference type="InterPro" id="IPR001734">
    <property type="entry name" value="Na/solute_symporter"/>
</dbReference>
<dbReference type="InterPro" id="IPR051163">
    <property type="entry name" value="Sodium:Solute_Symporter_SSF"/>
</dbReference>
<feature type="transmembrane region" description="Helical" evidence="12">
    <location>
        <begin position="385"/>
        <end position="407"/>
    </location>
</feature>
<feature type="transmembrane region" description="Helical" evidence="12">
    <location>
        <begin position="414"/>
        <end position="436"/>
    </location>
</feature>
<dbReference type="PANTHER" id="PTHR42985:SF21">
    <property type="entry name" value="SODIUM-DEPENDENT MULTIVITAMIN TRANSPORTER-LIKE PROTEIN"/>
    <property type="match status" value="1"/>
</dbReference>
<evidence type="ECO:0000256" key="1">
    <source>
        <dbReference type="ARBA" id="ARBA00004651"/>
    </source>
</evidence>
<organism evidence="13 14">
    <name type="scientific">Tribolium castaneum</name>
    <name type="common">Red flour beetle</name>
    <dbReference type="NCBI Taxonomy" id="7070"/>
    <lineage>
        <taxon>Eukaryota</taxon>
        <taxon>Metazoa</taxon>
        <taxon>Ecdysozoa</taxon>
        <taxon>Arthropoda</taxon>
        <taxon>Hexapoda</taxon>
        <taxon>Insecta</taxon>
        <taxon>Pterygota</taxon>
        <taxon>Neoptera</taxon>
        <taxon>Endopterygota</taxon>
        <taxon>Coleoptera</taxon>
        <taxon>Polyphaga</taxon>
        <taxon>Cucujiformia</taxon>
        <taxon>Tenebrionidae</taxon>
        <taxon>Tenebrionidae incertae sedis</taxon>
        <taxon>Tribolium</taxon>
    </lineage>
</organism>
<accession>D6WEL3</accession>
<evidence type="ECO:0000256" key="2">
    <source>
        <dbReference type="ARBA" id="ARBA00006434"/>
    </source>
</evidence>
<dbReference type="NCBIfam" id="TIGR00813">
    <property type="entry name" value="sss"/>
    <property type="match status" value="1"/>
</dbReference>
<dbReference type="GO" id="GO:0005886">
    <property type="term" value="C:plasma membrane"/>
    <property type="evidence" value="ECO:0007669"/>
    <property type="project" value="UniProtKB-SubCell"/>
</dbReference>
<keyword evidence="14" id="KW-1185">Reference proteome</keyword>
<reference evidence="13 14" key="2">
    <citation type="journal article" date="2010" name="Nucleic Acids Res.">
        <title>BeetleBase in 2010: revisions to provide comprehensive genomic information for Tribolium castaneum.</title>
        <authorList>
            <person name="Kim H.S."/>
            <person name="Murphy T."/>
            <person name="Xia J."/>
            <person name="Caragea D."/>
            <person name="Park Y."/>
            <person name="Beeman R.W."/>
            <person name="Lorenzen M.D."/>
            <person name="Butcher S."/>
            <person name="Manak J.R."/>
            <person name="Brown S.J."/>
        </authorList>
    </citation>
    <scope>GENOME REANNOTATION</scope>
    <source>
        <strain evidence="13 14">Georgia GA2</strain>
    </source>
</reference>
<evidence type="ECO:0000256" key="9">
    <source>
        <dbReference type="ARBA" id="ARBA00023136"/>
    </source>
</evidence>
<keyword evidence="5 12" id="KW-0812">Transmembrane</keyword>
<keyword evidence="7" id="KW-0915">Sodium</keyword>
<feature type="transmembrane region" description="Helical" evidence="12">
    <location>
        <begin position="153"/>
        <end position="172"/>
    </location>
</feature>
<dbReference type="GO" id="GO:0015293">
    <property type="term" value="F:symporter activity"/>
    <property type="evidence" value="ECO:0000318"/>
    <property type="project" value="GO_Central"/>
</dbReference>
<dbReference type="GO" id="GO:0006814">
    <property type="term" value="P:sodium ion transport"/>
    <property type="evidence" value="ECO:0000318"/>
    <property type="project" value="GO_Central"/>
</dbReference>
<dbReference type="STRING" id="7070.D6WEL3"/>
<dbReference type="PANTHER" id="PTHR42985">
    <property type="entry name" value="SODIUM-COUPLED MONOCARBOXYLATE TRANSPORTER"/>
    <property type="match status" value="1"/>
</dbReference>
<feature type="transmembrane region" description="Helical" evidence="12">
    <location>
        <begin position="358"/>
        <end position="379"/>
    </location>
</feature>
<evidence type="ECO:0000256" key="8">
    <source>
        <dbReference type="ARBA" id="ARBA00023065"/>
    </source>
</evidence>
<proteinExistence type="inferred from homology"/>
<evidence type="ECO:0000313" key="14">
    <source>
        <dbReference type="Proteomes" id="UP000007266"/>
    </source>
</evidence>
<dbReference type="AlphaFoldDB" id="D6WEL3"/>
<dbReference type="Pfam" id="PF00474">
    <property type="entry name" value="SSF"/>
    <property type="match status" value="1"/>
</dbReference>
<keyword evidence="4" id="KW-1003">Cell membrane</keyword>
<dbReference type="HOGENOM" id="CLU_018808_11_3_1"/>
<evidence type="ECO:0000256" key="7">
    <source>
        <dbReference type="ARBA" id="ARBA00023053"/>
    </source>
</evidence>
<feature type="transmembrane region" description="Helical" evidence="12">
    <location>
        <begin position="123"/>
        <end position="147"/>
    </location>
</feature>
<evidence type="ECO:0000313" key="13">
    <source>
        <dbReference type="EMBL" id="EFA00430.2"/>
    </source>
</evidence>
<dbReference type="Gene3D" id="1.20.1730.10">
    <property type="entry name" value="Sodium/glucose cotransporter"/>
    <property type="match status" value="1"/>
</dbReference>
<keyword evidence="6 12" id="KW-1133">Transmembrane helix</keyword>
<evidence type="ECO:0000256" key="6">
    <source>
        <dbReference type="ARBA" id="ARBA00022989"/>
    </source>
</evidence>
<keyword evidence="8" id="KW-0406">Ion transport</keyword>
<gene>
    <name evidence="13" type="primary">AUGUSTUS-3.0.2_03284</name>
    <name evidence="13" type="ORF">TcasGA2_TC003284</name>
</gene>
<dbReference type="eggNOG" id="KOG2349">
    <property type="taxonomic scope" value="Eukaryota"/>
</dbReference>
<feature type="transmembrane region" description="Helical" evidence="12">
    <location>
        <begin position="6"/>
        <end position="27"/>
    </location>
</feature>
<comment type="subcellular location">
    <subcellularLocation>
        <location evidence="1">Cell membrane</location>
        <topology evidence="1">Multi-pass membrane protein</topology>
    </subcellularLocation>
</comment>
<evidence type="ECO:0000256" key="5">
    <source>
        <dbReference type="ARBA" id="ARBA00022692"/>
    </source>
</evidence>
<keyword evidence="10" id="KW-0739">Sodium transport</keyword>
<dbReference type="CDD" id="cd11492">
    <property type="entry name" value="SLC5sbd_NIS-SMVT"/>
    <property type="match status" value="1"/>
</dbReference>
<reference evidence="13 14" key="1">
    <citation type="journal article" date="2008" name="Nature">
        <title>The genome of the model beetle and pest Tribolium castaneum.</title>
        <authorList>
            <consortium name="Tribolium Genome Sequencing Consortium"/>
            <person name="Richards S."/>
            <person name="Gibbs R.A."/>
            <person name="Weinstock G.M."/>
            <person name="Brown S.J."/>
            <person name="Denell R."/>
            <person name="Beeman R.W."/>
            <person name="Gibbs R."/>
            <person name="Beeman R.W."/>
            <person name="Brown S.J."/>
            <person name="Bucher G."/>
            <person name="Friedrich M."/>
            <person name="Grimmelikhuijzen C.J."/>
            <person name="Klingler M."/>
            <person name="Lorenzen M."/>
            <person name="Richards S."/>
            <person name="Roth S."/>
            <person name="Schroder R."/>
            <person name="Tautz D."/>
            <person name="Zdobnov E.M."/>
            <person name="Muzny D."/>
            <person name="Gibbs R.A."/>
            <person name="Weinstock G.M."/>
            <person name="Attaway T."/>
            <person name="Bell S."/>
            <person name="Buhay C.J."/>
            <person name="Chandrabose M.N."/>
            <person name="Chavez D."/>
            <person name="Clerk-Blankenburg K.P."/>
            <person name="Cree A."/>
            <person name="Dao M."/>
            <person name="Davis C."/>
            <person name="Chacko J."/>
            <person name="Dinh H."/>
            <person name="Dugan-Rocha S."/>
            <person name="Fowler G."/>
            <person name="Garner T.T."/>
            <person name="Garnes J."/>
            <person name="Gnirke A."/>
            <person name="Hawes A."/>
            <person name="Hernandez J."/>
            <person name="Hines S."/>
            <person name="Holder M."/>
            <person name="Hume J."/>
            <person name="Jhangiani S.N."/>
            <person name="Joshi V."/>
            <person name="Khan Z.M."/>
            <person name="Jackson L."/>
            <person name="Kovar C."/>
            <person name="Kowis A."/>
            <person name="Lee S."/>
            <person name="Lewis L.R."/>
            <person name="Margolis J."/>
            <person name="Morgan M."/>
            <person name="Nazareth L.V."/>
            <person name="Nguyen N."/>
            <person name="Okwuonu G."/>
            <person name="Parker D."/>
            <person name="Richards S."/>
            <person name="Ruiz S.J."/>
            <person name="Santibanez J."/>
            <person name="Savard J."/>
            <person name="Scherer S.E."/>
            <person name="Schneider B."/>
            <person name="Sodergren E."/>
            <person name="Tautz D."/>
            <person name="Vattahil S."/>
            <person name="Villasana D."/>
            <person name="White C.S."/>
            <person name="Wright R."/>
            <person name="Park Y."/>
            <person name="Beeman R.W."/>
            <person name="Lord J."/>
            <person name="Oppert B."/>
            <person name="Lorenzen M."/>
            <person name="Brown S."/>
            <person name="Wang L."/>
            <person name="Savard J."/>
            <person name="Tautz D."/>
            <person name="Richards S."/>
            <person name="Weinstock G."/>
            <person name="Gibbs R.A."/>
            <person name="Liu Y."/>
            <person name="Worley K."/>
            <person name="Weinstock G."/>
            <person name="Elsik C.G."/>
            <person name="Reese J.T."/>
            <person name="Elhaik E."/>
            <person name="Landan G."/>
            <person name="Graur D."/>
            <person name="Arensburger P."/>
            <person name="Atkinson P."/>
            <person name="Beeman R.W."/>
            <person name="Beidler J."/>
            <person name="Brown S.J."/>
            <person name="Demuth J.P."/>
            <person name="Drury D.W."/>
            <person name="Du Y.Z."/>
            <person name="Fujiwara H."/>
            <person name="Lorenzen M."/>
            <person name="Maselli V."/>
            <person name="Osanai M."/>
            <person name="Park Y."/>
            <person name="Robertson H.M."/>
            <person name="Tu Z."/>
            <person name="Wang J.J."/>
            <person name="Wang S."/>
            <person name="Richards S."/>
            <person name="Song H."/>
            <person name="Zhang L."/>
            <person name="Sodergren E."/>
            <person name="Werner D."/>
            <person name="Stanke M."/>
            <person name="Morgenstern B."/>
            <person name="Solovyev V."/>
            <person name="Kosarev P."/>
            <person name="Brown G."/>
            <person name="Chen H.C."/>
            <person name="Ermolaeva O."/>
            <person name="Hlavina W."/>
            <person name="Kapustin Y."/>
            <person name="Kiryutin B."/>
            <person name="Kitts P."/>
            <person name="Maglott D."/>
            <person name="Pruitt K."/>
            <person name="Sapojnikov V."/>
            <person name="Souvorov A."/>
            <person name="Mackey A.J."/>
            <person name="Waterhouse R.M."/>
            <person name="Wyder S."/>
            <person name="Zdobnov E.M."/>
            <person name="Zdobnov E.M."/>
            <person name="Wyder S."/>
            <person name="Kriventseva E.V."/>
            <person name="Kadowaki T."/>
            <person name="Bork P."/>
            <person name="Aranda M."/>
            <person name="Bao R."/>
            <person name="Beermann A."/>
            <person name="Berns N."/>
            <person name="Bolognesi R."/>
            <person name="Bonneton F."/>
            <person name="Bopp D."/>
            <person name="Brown S.J."/>
            <person name="Bucher G."/>
            <person name="Butts T."/>
            <person name="Chaumot A."/>
            <person name="Denell R.E."/>
            <person name="Ferrier D.E."/>
            <person name="Friedrich M."/>
            <person name="Gordon C.M."/>
            <person name="Jindra M."/>
            <person name="Klingler M."/>
            <person name="Lan Q."/>
            <person name="Lattorff H.M."/>
            <person name="Laudet V."/>
            <person name="von Levetsow C."/>
            <person name="Liu Z."/>
            <person name="Lutz R."/>
            <person name="Lynch J.A."/>
            <person name="da Fonseca R.N."/>
            <person name="Posnien N."/>
            <person name="Reuter R."/>
            <person name="Roth S."/>
            <person name="Savard J."/>
            <person name="Schinko J.B."/>
            <person name="Schmitt C."/>
            <person name="Schoppmeier M."/>
            <person name="Schroder R."/>
            <person name="Shippy T.D."/>
            <person name="Simonnet F."/>
            <person name="Marques-Souza H."/>
            <person name="Tautz D."/>
            <person name="Tomoyasu Y."/>
            <person name="Trauner J."/>
            <person name="Van der Zee M."/>
            <person name="Vervoort M."/>
            <person name="Wittkopp N."/>
            <person name="Wimmer E.A."/>
            <person name="Yang X."/>
            <person name="Jones A.K."/>
            <person name="Sattelle D.B."/>
            <person name="Ebert P.R."/>
            <person name="Nelson D."/>
            <person name="Scott J.G."/>
            <person name="Beeman R.W."/>
            <person name="Muthukrishnan S."/>
            <person name="Kramer K.J."/>
            <person name="Arakane Y."/>
            <person name="Beeman R.W."/>
            <person name="Zhu Q."/>
            <person name="Hogenkamp D."/>
            <person name="Dixit R."/>
            <person name="Oppert B."/>
            <person name="Jiang H."/>
            <person name="Zou Z."/>
            <person name="Marshall J."/>
            <person name="Elpidina E."/>
            <person name="Vinokurov K."/>
            <person name="Oppert C."/>
            <person name="Zou Z."/>
            <person name="Evans J."/>
            <person name="Lu Z."/>
            <person name="Zhao P."/>
            <person name="Sumathipala N."/>
            <person name="Altincicek B."/>
            <person name="Vilcinskas A."/>
            <person name="Williams M."/>
            <person name="Hultmark D."/>
            <person name="Hetru C."/>
            <person name="Jiang H."/>
            <person name="Grimmelikhuijzen C.J."/>
            <person name="Hauser F."/>
            <person name="Cazzamali G."/>
            <person name="Williamson M."/>
            <person name="Park Y."/>
            <person name="Li B."/>
            <person name="Tanaka Y."/>
            <person name="Predel R."/>
            <person name="Neupert S."/>
            <person name="Schachtner J."/>
            <person name="Verleyen P."/>
            <person name="Raible F."/>
            <person name="Bork P."/>
            <person name="Friedrich M."/>
            <person name="Walden K.K."/>
            <person name="Robertson H.M."/>
            <person name="Angeli S."/>
            <person name="Foret S."/>
            <person name="Bucher G."/>
            <person name="Schuetz S."/>
            <person name="Maleszka R."/>
            <person name="Wimmer E.A."/>
            <person name="Beeman R.W."/>
            <person name="Lorenzen M."/>
            <person name="Tomoyasu Y."/>
            <person name="Miller S.C."/>
            <person name="Grossmann D."/>
            <person name="Bucher G."/>
        </authorList>
    </citation>
    <scope>NUCLEOTIDE SEQUENCE [LARGE SCALE GENOMIC DNA]</scope>
    <source>
        <strain evidence="13 14">Georgia GA2</strain>
    </source>
</reference>
<evidence type="ECO:0000256" key="11">
    <source>
        <dbReference type="RuleBase" id="RU362091"/>
    </source>
</evidence>
<dbReference type="EMBL" id="KQ971318">
    <property type="protein sequence ID" value="EFA00430.2"/>
    <property type="molecule type" value="Genomic_DNA"/>
</dbReference>
<keyword evidence="9 12" id="KW-0472">Membrane</keyword>
<evidence type="ECO:0000256" key="10">
    <source>
        <dbReference type="ARBA" id="ARBA00023201"/>
    </source>
</evidence>
<feature type="transmembrane region" description="Helical" evidence="12">
    <location>
        <begin position="481"/>
        <end position="502"/>
    </location>
</feature>
<protein>
    <submittedName>
        <fullName evidence="13">Sodium-dependent multivitamin transporter-like Protein</fullName>
    </submittedName>
</protein>
<evidence type="ECO:0000256" key="3">
    <source>
        <dbReference type="ARBA" id="ARBA00022448"/>
    </source>
</evidence>
<name>D6WEL3_TRICA</name>
<comment type="similarity">
    <text evidence="2 11">Belongs to the sodium:solute symporter (SSF) (TC 2.A.21) family.</text>
</comment>
<evidence type="ECO:0000256" key="12">
    <source>
        <dbReference type="SAM" id="Phobius"/>
    </source>
</evidence>
<dbReference type="InterPro" id="IPR038377">
    <property type="entry name" value="Na/Glc_symporter_sf"/>
</dbReference>
<keyword evidence="3" id="KW-0813">Transport</keyword>
<dbReference type="Proteomes" id="UP000007266">
    <property type="component" value="Linkage group 3"/>
</dbReference>